<comment type="similarity">
    <text evidence="1">Belongs to the sulfatase family.</text>
</comment>
<keyword evidence="8" id="KW-1185">Reference proteome</keyword>
<dbReference type="PANTHER" id="PTHR43108:SF8">
    <property type="entry name" value="SD21168P"/>
    <property type="match status" value="1"/>
</dbReference>
<comment type="caution">
    <text evidence="7">The sequence shown here is derived from an EMBL/GenBank/DDBJ whole genome shotgun (WGS) entry which is preliminary data.</text>
</comment>
<feature type="domain" description="Sulfatase N-terminal" evidence="6">
    <location>
        <begin position="124"/>
        <end position="345"/>
    </location>
</feature>
<evidence type="ECO:0000256" key="4">
    <source>
        <dbReference type="ARBA" id="ARBA00023180"/>
    </source>
</evidence>
<dbReference type="InterPro" id="IPR024607">
    <property type="entry name" value="Sulfatase_CS"/>
</dbReference>
<proteinExistence type="inferred from homology"/>
<evidence type="ECO:0000259" key="6">
    <source>
        <dbReference type="Pfam" id="PF00884"/>
    </source>
</evidence>
<dbReference type="InterPro" id="IPR012083">
    <property type="entry name" value="Arylsulfatase"/>
</dbReference>
<dbReference type="SUPFAM" id="SSF53649">
    <property type="entry name" value="Alkaline phosphatase-like"/>
    <property type="match status" value="1"/>
</dbReference>
<evidence type="ECO:0000256" key="1">
    <source>
        <dbReference type="ARBA" id="ARBA00008779"/>
    </source>
</evidence>
<evidence type="ECO:0000256" key="2">
    <source>
        <dbReference type="ARBA" id="ARBA00022729"/>
    </source>
</evidence>
<gene>
    <name evidence="7" type="ORF">SLS53_003589</name>
</gene>
<dbReference type="GO" id="GO:0008449">
    <property type="term" value="F:N-acetylglucosamine-6-sulfatase activity"/>
    <property type="evidence" value="ECO:0007669"/>
    <property type="project" value="TreeGrafter"/>
</dbReference>
<evidence type="ECO:0000313" key="8">
    <source>
        <dbReference type="Proteomes" id="UP001320245"/>
    </source>
</evidence>
<dbReference type="GO" id="GO:0018958">
    <property type="term" value="P:phenol-containing compound metabolic process"/>
    <property type="evidence" value="ECO:0007669"/>
    <property type="project" value="InterPro"/>
</dbReference>
<dbReference type="EMBL" id="JAJSPL020000011">
    <property type="protein sequence ID" value="KAK7744071.1"/>
    <property type="molecule type" value="Genomic_DNA"/>
</dbReference>
<dbReference type="CDD" id="cd16147">
    <property type="entry name" value="G6S"/>
    <property type="match status" value="1"/>
</dbReference>
<dbReference type="AlphaFoldDB" id="A0AAN9UA20"/>
<evidence type="ECO:0000256" key="5">
    <source>
        <dbReference type="PIRSR" id="PIRSR000972-50"/>
    </source>
</evidence>
<keyword evidence="3" id="KW-0378">Hydrolase</keyword>
<keyword evidence="2" id="KW-0732">Signal</keyword>
<dbReference type="Proteomes" id="UP001320245">
    <property type="component" value="Unassembled WGS sequence"/>
</dbReference>
<dbReference type="InterPro" id="IPR017850">
    <property type="entry name" value="Alkaline_phosphatase_core_sf"/>
</dbReference>
<comment type="PTM">
    <text evidence="5">The conversion to 3-oxoalanine (also known as C-formylglycine, FGly), of a serine or cysteine residue in prokaryotes and of a cysteine residue in eukaryotes, is critical for catalytic activity.</text>
</comment>
<protein>
    <recommendedName>
        <fullName evidence="6">Sulfatase N-terminal domain-containing protein</fullName>
    </recommendedName>
</protein>
<accession>A0AAN9UA20</accession>
<feature type="modified residue" description="3-oxoalanine (Cys)" evidence="5">
    <location>
        <position position="82"/>
    </location>
</feature>
<sequence length="549" mass="62514">MAVFTFTGTVVAAGLEEVLLGQQNVLGPFSKPAGTKRPNIIFVLTDDQDLHMDSLDYMPYLKEYVIDKGTLFKRHFCTTAICCPSRVSLWTGQLAHNTNVTDVNPPYAGWTQSDFLLDPYTYDYLNASYQRNHDPPTSYEGQHTVDVLTTKAYGLLDDAVKQGEPFFLGVAPVAPHSNVRVRNNNDDFNDPDFINKVEFSPPIPAKRHEHLFEDAQVPRTPNFNPDKPSGANWVREREQLSEENVEFNDHFYRQRLRALQSVDELIEGLFKKLEDYDLLDNTYVFFTTDNGYHISQHRLQPGKECSFEEDINIPLAIRGPGVPEGEVSEIVTTHTDLAPTILGLARAPLRASFDGEPVPLTREGLEDATKTRHEHVTVEFWGIAAFEGSLKFQPDRLLLNNTYKAVRVISNQYNLLYQVWCNNEHEFYDLTTDPYQVHNLLHPDEAAHAPTHLLGVPTQKVIERLDSLLFVLKSCKGQTCVRPWQALHPNGNVQTLRDALSHRFDGFYASQTRVEYDHCELGYIPEAEGAQFEQDGYVYRDGTPWHGWI</sequence>
<name>A0AAN9UA20_9PEZI</name>
<evidence type="ECO:0000256" key="3">
    <source>
        <dbReference type="ARBA" id="ARBA00022801"/>
    </source>
</evidence>
<dbReference type="PIRSF" id="PIRSF000972">
    <property type="entry name" value="Arylsulf_plant"/>
    <property type="match status" value="1"/>
</dbReference>
<evidence type="ECO:0000313" key="7">
    <source>
        <dbReference type="EMBL" id="KAK7744071.1"/>
    </source>
</evidence>
<dbReference type="Pfam" id="PF00884">
    <property type="entry name" value="Sulfatase"/>
    <property type="match status" value="2"/>
</dbReference>
<dbReference type="PANTHER" id="PTHR43108">
    <property type="entry name" value="N-ACETYLGLUCOSAMINE-6-SULFATASE FAMILY MEMBER"/>
    <property type="match status" value="1"/>
</dbReference>
<dbReference type="InterPro" id="IPR000917">
    <property type="entry name" value="Sulfatase_N"/>
</dbReference>
<organism evidence="7 8">
    <name type="scientific">Cytospora paraplurivora</name>
    <dbReference type="NCBI Taxonomy" id="2898453"/>
    <lineage>
        <taxon>Eukaryota</taxon>
        <taxon>Fungi</taxon>
        <taxon>Dikarya</taxon>
        <taxon>Ascomycota</taxon>
        <taxon>Pezizomycotina</taxon>
        <taxon>Sordariomycetes</taxon>
        <taxon>Sordariomycetidae</taxon>
        <taxon>Diaporthales</taxon>
        <taxon>Cytosporaceae</taxon>
        <taxon>Cytospora</taxon>
    </lineage>
</organism>
<reference evidence="7 8" key="1">
    <citation type="journal article" date="2023" name="PLoS ONE">
        <title>Cytospora paraplurivora sp. nov. isolated from orchards with fruit tree decline syndrome in Ontario, Canada.</title>
        <authorList>
            <person name="Ilyukhin E."/>
            <person name="Nguyen H.D.T."/>
            <person name="Castle A.J."/>
            <person name="Ellouze W."/>
        </authorList>
    </citation>
    <scope>NUCLEOTIDE SEQUENCE [LARGE SCALE GENOMIC DNA]</scope>
    <source>
        <strain evidence="7 8">FDS-564</strain>
    </source>
</reference>
<keyword evidence="4" id="KW-0325">Glycoprotein</keyword>
<dbReference type="Gene3D" id="3.40.720.10">
    <property type="entry name" value="Alkaline Phosphatase, subunit A"/>
    <property type="match status" value="2"/>
</dbReference>
<dbReference type="GO" id="GO:0005539">
    <property type="term" value="F:glycosaminoglycan binding"/>
    <property type="evidence" value="ECO:0007669"/>
    <property type="project" value="TreeGrafter"/>
</dbReference>
<dbReference type="PROSITE" id="PS00523">
    <property type="entry name" value="SULFATASE_1"/>
    <property type="match status" value="1"/>
</dbReference>
<feature type="domain" description="Sulfatase N-terminal" evidence="6">
    <location>
        <begin position="38"/>
        <end position="106"/>
    </location>
</feature>
<dbReference type="GO" id="GO:0004065">
    <property type="term" value="F:arylsulfatase activity"/>
    <property type="evidence" value="ECO:0007669"/>
    <property type="project" value="InterPro"/>
</dbReference>